<gene>
    <name evidence="9" type="primary">arcC</name>
    <name evidence="9" type="ORF">DJ010_09470</name>
</gene>
<dbReference type="PIRSF" id="PIRSF000723">
    <property type="entry name" value="Carbamate_kin"/>
    <property type="match status" value="1"/>
</dbReference>
<dbReference type="Proteomes" id="UP000245507">
    <property type="component" value="Unassembled WGS sequence"/>
</dbReference>
<dbReference type="Pfam" id="PF00696">
    <property type="entry name" value="AA_kinase"/>
    <property type="match status" value="1"/>
</dbReference>
<dbReference type="CDD" id="cd04235">
    <property type="entry name" value="AAK_CK"/>
    <property type="match status" value="1"/>
</dbReference>
<dbReference type="Gene3D" id="3.40.1160.10">
    <property type="entry name" value="Acetylglutamate kinase-like"/>
    <property type="match status" value="1"/>
</dbReference>
<dbReference type="GO" id="GO:0005829">
    <property type="term" value="C:cytosol"/>
    <property type="evidence" value="ECO:0007669"/>
    <property type="project" value="TreeGrafter"/>
</dbReference>
<dbReference type="AlphaFoldDB" id="A0A316THQ6"/>
<dbReference type="PANTHER" id="PTHR30409">
    <property type="entry name" value="CARBAMATE KINASE"/>
    <property type="match status" value="1"/>
</dbReference>
<keyword evidence="10" id="KW-1185">Reference proteome</keyword>
<evidence type="ECO:0000256" key="6">
    <source>
        <dbReference type="NCBIfam" id="TIGR00746"/>
    </source>
</evidence>
<evidence type="ECO:0000313" key="9">
    <source>
        <dbReference type="EMBL" id="PWN03328.1"/>
    </source>
</evidence>
<proteinExistence type="inferred from homology"/>
<evidence type="ECO:0000256" key="2">
    <source>
        <dbReference type="ARBA" id="ARBA00013070"/>
    </source>
</evidence>
<dbReference type="NCBIfam" id="TIGR00746">
    <property type="entry name" value="arcC"/>
    <property type="match status" value="1"/>
</dbReference>
<dbReference type="RefSeq" id="WP_109693417.1">
    <property type="nucleotide sequence ID" value="NZ_QGDD01000003.1"/>
</dbReference>
<evidence type="ECO:0000313" key="10">
    <source>
        <dbReference type="Proteomes" id="UP000245507"/>
    </source>
</evidence>
<evidence type="ECO:0000256" key="7">
    <source>
        <dbReference type="PIRNR" id="PIRNR000723"/>
    </source>
</evidence>
<feature type="domain" description="Aspartate/glutamate/uridylate kinase" evidence="8">
    <location>
        <begin position="1"/>
        <end position="273"/>
    </location>
</feature>
<dbReference type="PANTHER" id="PTHR30409:SF1">
    <property type="entry name" value="CARBAMATE KINASE-RELATED"/>
    <property type="match status" value="1"/>
</dbReference>
<dbReference type="SUPFAM" id="SSF53633">
    <property type="entry name" value="Carbamate kinase-like"/>
    <property type="match status" value="1"/>
</dbReference>
<evidence type="ECO:0000256" key="5">
    <source>
        <dbReference type="ARBA" id="ARBA00048467"/>
    </source>
</evidence>
<dbReference type="GO" id="GO:0019546">
    <property type="term" value="P:L-arginine deiminase pathway"/>
    <property type="evidence" value="ECO:0007669"/>
    <property type="project" value="TreeGrafter"/>
</dbReference>
<comment type="caution">
    <text evidence="9">The sequence shown here is derived from an EMBL/GenBank/DDBJ whole genome shotgun (WGS) entry which is preliminary data.</text>
</comment>
<evidence type="ECO:0000259" key="8">
    <source>
        <dbReference type="Pfam" id="PF00696"/>
    </source>
</evidence>
<dbReference type="GO" id="GO:0008804">
    <property type="term" value="F:carbamate kinase activity"/>
    <property type="evidence" value="ECO:0007669"/>
    <property type="project" value="UniProtKB-UniRule"/>
</dbReference>
<comment type="catalytic activity">
    <reaction evidence="5">
        <text>hydrogencarbonate + NH4(+) + ATP = carbamoyl phosphate + ADP + H2O + H(+)</text>
        <dbReference type="Rhea" id="RHEA:10152"/>
        <dbReference type="ChEBI" id="CHEBI:15377"/>
        <dbReference type="ChEBI" id="CHEBI:15378"/>
        <dbReference type="ChEBI" id="CHEBI:17544"/>
        <dbReference type="ChEBI" id="CHEBI:28938"/>
        <dbReference type="ChEBI" id="CHEBI:30616"/>
        <dbReference type="ChEBI" id="CHEBI:58228"/>
        <dbReference type="ChEBI" id="CHEBI:456216"/>
        <dbReference type="EC" id="2.7.2.2"/>
    </reaction>
</comment>
<dbReference type="PRINTS" id="PR01469">
    <property type="entry name" value="CARBMTKINASE"/>
</dbReference>
<dbReference type="InterPro" id="IPR036393">
    <property type="entry name" value="AceGlu_kinase-like_sf"/>
</dbReference>
<keyword evidence="3 7" id="KW-0808">Transferase</keyword>
<dbReference type="InterPro" id="IPR003964">
    <property type="entry name" value="Carb_kinase"/>
</dbReference>
<protein>
    <recommendedName>
        <fullName evidence="2 6">Carbamate kinase</fullName>
    </recommendedName>
</protein>
<comment type="similarity">
    <text evidence="1 7">Belongs to the carbamate kinase family.</text>
</comment>
<accession>A0A316THQ6</accession>
<dbReference type="NCBIfam" id="NF009008">
    <property type="entry name" value="PRK12354.1"/>
    <property type="match status" value="1"/>
</dbReference>
<sequence>MRIVVALGGNALLQRGQRPDADVQEANVRRAVAALAPLAAEHELVVTHGNGPQVGVLALQSASDPHLTTPYPFDVLGAQTQGMIGYWLLQAMQNALPGRHIAAVINQTLVAATDPAFDDPTKFVGEVYERAEAERLAAERGWAVRADGDGWRRVVGSPRPLRVVETPLIRLLLESGAVVVCAGGGGVPVVRNESGHLDGVEAVVDKDLTSAALAEALDADALLVLTDVGAVMRDFGTPDQAPITRETPIGLRALDLPKGSMGPKVEAVCRFVELTGGIGIIGALDDVSSMIAGTAGTVVTPSGRYDGSLARA</sequence>
<evidence type="ECO:0000256" key="1">
    <source>
        <dbReference type="ARBA" id="ARBA00011066"/>
    </source>
</evidence>
<dbReference type="OrthoDB" id="9766717at2"/>
<dbReference type="EMBL" id="QGDD01000003">
    <property type="protein sequence ID" value="PWN03328.1"/>
    <property type="molecule type" value="Genomic_DNA"/>
</dbReference>
<reference evidence="9 10" key="1">
    <citation type="submission" date="2018-05" db="EMBL/GenBank/DDBJ databases">
        <title>Nocardioides silvaticus genome.</title>
        <authorList>
            <person name="Li C."/>
            <person name="Wang G."/>
        </authorList>
    </citation>
    <scope>NUCLEOTIDE SEQUENCE [LARGE SCALE GENOMIC DNA]</scope>
    <source>
        <strain evidence="9 10">CCTCC AB 2018079</strain>
    </source>
</reference>
<dbReference type="InterPro" id="IPR001048">
    <property type="entry name" value="Asp/Glu/Uridylate_kinase"/>
</dbReference>
<organism evidence="9 10">
    <name type="scientific">Nocardioides silvaticus</name>
    <dbReference type="NCBI Taxonomy" id="2201891"/>
    <lineage>
        <taxon>Bacteria</taxon>
        <taxon>Bacillati</taxon>
        <taxon>Actinomycetota</taxon>
        <taxon>Actinomycetes</taxon>
        <taxon>Propionibacteriales</taxon>
        <taxon>Nocardioidaceae</taxon>
        <taxon>Nocardioides</taxon>
    </lineage>
</organism>
<keyword evidence="4 7" id="KW-0418">Kinase</keyword>
<name>A0A316THQ6_9ACTN</name>
<evidence type="ECO:0000256" key="4">
    <source>
        <dbReference type="ARBA" id="ARBA00022777"/>
    </source>
</evidence>
<dbReference type="FunFam" id="3.40.1160.10:FF:000007">
    <property type="entry name" value="Carbamate kinase"/>
    <property type="match status" value="1"/>
</dbReference>
<evidence type="ECO:0000256" key="3">
    <source>
        <dbReference type="ARBA" id="ARBA00022679"/>
    </source>
</evidence>